<evidence type="ECO:0000313" key="2">
    <source>
        <dbReference type="EMBL" id="KAJ3708473.1"/>
    </source>
</evidence>
<protein>
    <recommendedName>
        <fullName evidence="4">Wound-responsive family protein</fullName>
    </recommendedName>
</protein>
<gene>
    <name evidence="2" type="ORF">LUZ61_012178</name>
</gene>
<evidence type="ECO:0008006" key="4">
    <source>
        <dbReference type="Google" id="ProtNLM"/>
    </source>
</evidence>
<proteinExistence type="predicted"/>
<accession>A0AAD6A2W1</accession>
<dbReference type="InterPro" id="IPR022251">
    <property type="entry name" value="DUF3774_wound-induced"/>
</dbReference>
<dbReference type="PANTHER" id="PTHR33090">
    <property type="entry name" value="DUF3774 DOMAIN PROTEIN-RELATED"/>
    <property type="match status" value="1"/>
</dbReference>
<name>A0AAD6A2W1_9POAL</name>
<feature type="region of interest" description="Disordered" evidence="1">
    <location>
        <begin position="121"/>
        <end position="153"/>
    </location>
</feature>
<dbReference type="EMBL" id="JAMRDG010000001">
    <property type="protein sequence ID" value="KAJ3708473.1"/>
    <property type="molecule type" value="Genomic_DNA"/>
</dbReference>
<evidence type="ECO:0000256" key="1">
    <source>
        <dbReference type="SAM" id="MobiDB-lite"/>
    </source>
</evidence>
<keyword evidence="3" id="KW-1185">Reference proteome</keyword>
<dbReference type="AlphaFoldDB" id="A0AAD6A2W1"/>
<reference evidence="2 3" key="1">
    <citation type="journal article" date="2022" name="Cell">
        <title>Repeat-based holocentromeres influence genome architecture and karyotype evolution.</title>
        <authorList>
            <person name="Hofstatter P.G."/>
            <person name="Thangavel G."/>
            <person name="Lux T."/>
            <person name="Neumann P."/>
            <person name="Vondrak T."/>
            <person name="Novak P."/>
            <person name="Zhang M."/>
            <person name="Costa L."/>
            <person name="Castellani M."/>
            <person name="Scott A."/>
            <person name="Toegelov H."/>
            <person name="Fuchs J."/>
            <person name="Mata-Sucre Y."/>
            <person name="Dias Y."/>
            <person name="Vanzela A.L.L."/>
            <person name="Huettel B."/>
            <person name="Almeida C.C.S."/>
            <person name="Simkova H."/>
            <person name="Souza G."/>
            <person name="Pedrosa-Harand A."/>
            <person name="Macas J."/>
            <person name="Mayer K.F.X."/>
            <person name="Houben A."/>
            <person name="Marques A."/>
        </authorList>
    </citation>
    <scope>NUCLEOTIDE SEQUENCE [LARGE SCALE GENOMIC DNA]</scope>
    <source>
        <strain evidence="2">RhyTen1mFocal</strain>
    </source>
</reference>
<organism evidence="2 3">
    <name type="scientific">Rhynchospora tenuis</name>
    <dbReference type="NCBI Taxonomy" id="198213"/>
    <lineage>
        <taxon>Eukaryota</taxon>
        <taxon>Viridiplantae</taxon>
        <taxon>Streptophyta</taxon>
        <taxon>Embryophyta</taxon>
        <taxon>Tracheophyta</taxon>
        <taxon>Spermatophyta</taxon>
        <taxon>Magnoliopsida</taxon>
        <taxon>Liliopsida</taxon>
        <taxon>Poales</taxon>
        <taxon>Cyperaceae</taxon>
        <taxon>Cyperoideae</taxon>
        <taxon>Rhynchosporeae</taxon>
        <taxon>Rhynchospora</taxon>
    </lineage>
</organism>
<comment type="caution">
    <text evidence="2">The sequence shown here is derived from an EMBL/GenBank/DDBJ whole genome shotgun (WGS) entry which is preliminary data.</text>
</comment>
<dbReference type="Proteomes" id="UP001210211">
    <property type="component" value="Unassembled WGS sequence"/>
</dbReference>
<dbReference type="Pfam" id="PF12609">
    <property type="entry name" value="DUF3774"/>
    <property type="match status" value="1"/>
</dbReference>
<feature type="compositionally biased region" description="Polar residues" evidence="1">
    <location>
        <begin position="121"/>
        <end position="140"/>
    </location>
</feature>
<sequence length="175" mass="19102">MMDPTKILSSKPPTGSSNYHLPITPSLFPLLPYSGLHKYTLIPLPPFPKPNHNQLNQQQLSFPISRQQHLLIHTQMSVAIKSKASVVVAASVGVVEALKDQAGLCRWNHTMRSIYQRASNRAGASSVSTKANQSAPSNSRNGERGAAAAGDALRKVKMPEEKLNKAYHLICWGPN</sequence>
<evidence type="ECO:0000313" key="3">
    <source>
        <dbReference type="Proteomes" id="UP001210211"/>
    </source>
</evidence>